<dbReference type="RefSeq" id="WP_203656543.1">
    <property type="nucleotide sequence ID" value="NZ_BONR01000004.1"/>
</dbReference>
<evidence type="ECO:0000313" key="2">
    <source>
        <dbReference type="EMBL" id="GIG55245.1"/>
    </source>
</evidence>
<dbReference type="Proteomes" id="UP000652354">
    <property type="component" value="Unassembled WGS sequence"/>
</dbReference>
<dbReference type="AlphaFoldDB" id="A0A919Q2W0"/>
<feature type="transmembrane region" description="Helical" evidence="1">
    <location>
        <begin position="351"/>
        <end position="372"/>
    </location>
</feature>
<feature type="transmembrane region" description="Helical" evidence="1">
    <location>
        <begin position="442"/>
        <end position="465"/>
    </location>
</feature>
<keyword evidence="1" id="KW-1133">Transmembrane helix</keyword>
<feature type="transmembrane region" description="Helical" evidence="1">
    <location>
        <begin position="96"/>
        <end position="115"/>
    </location>
</feature>
<feature type="transmembrane region" description="Helical" evidence="1">
    <location>
        <begin position="251"/>
        <end position="272"/>
    </location>
</feature>
<gene>
    <name evidence="2" type="ORF">Dac01nite_19970</name>
</gene>
<feature type="transmembrane region" description="Helical" evidence="1">
    <location>
        <begin position="518"/>
        <end position="537"/>
    </location>
</feature>
<keyword evidence="1" id="KW-0472">Membrane</keyword>
<feature type="transmembrane region" description="Helical" evidence="1">
    <location>
        <begin position="404"/>
        <end position="430"/>
    </location>
</feature>
<feature type="transmembrane region" description="Helical" evidence="1">
    <location>
        <begin position="207"/>
        <end position="226"/>
    </location>
</feature>
<feature type="transmembrane region" description="Helical" evidence="1">
    <location>
        <begin position="36"/>
        <end position="58"/>
    </location>
</feature>
<reference evidence="2" key="1">
    <citation type="submission" date="2021-01" db="EMBL/GenBank/DDBJ databases">
        <title>Whole genome shotgun sequence of Demequina activiva NBRC 110675.</title>
        <authorList>
            <person name="Komaki H."/>
            <person name="Tamura T."/>
        </authorList>
    </citation>
    <scope>NUCLEOTIDE SEQUENCE</scope>
    <source>
        <strain evidence="2">NBRC 110675</strain>
    </source>
</reference>
<feature type="transmembrane region" description="Helical" evidence="1">
    <location>
        <begin position="142"/>
        <end position="163"/>
    </location>
</feature>
<organism evidence="2 3">
    <name type="scientific">Demequina activiva</name>
    <dbReference type="NCBI Taxonomy" id="1582364"/>
    <lineage>
        <taxon>Bacteria</taxon>
        <taxon>Bacillati</taxon>
        <taxon>Actinomycetota</taxon>
        <taxon>Actinomycetes</taxon>
        <taxon>Micrococcales</taxon>
        <taxon>Demequinaceae</taxon>
        <taxon>Demequina</taxon>
    </lineage>
</organism>
<proteinExistence type="predicted"/>
<comment type="caution">
    <text evidence="2">The sequence shown here is derived from an EMBL/GenBank/DDBJ whole genome shotgun (WGS) entry which is preliminary data.</text>
</comment>
<evidence type="ECO:0000313" key="3">
    <source>
        <dbReference type="Proteomes" id="UP000652354"/>
    </source>
</evidence>
<feature type="transmembrane region" description="Helical" evidence="1">
    <location>
        <begin position="175"/>
        <end position="195"/>
    </location>
</feature>
<dbReference type="EMBL" id="BONR01000004">
    <property type="protein sequence ID" value="GIG55245.1"/>
    <property type="molecule type" value="Genomic_DNA"/>
</dbReference>
<evidence type="ECO:0000256" key="1">
    <source>
        <dbReference type="SAM" id="Phobius"/>
    </source>
</evidence>
<accession>A0A919Q2W0</accession>
<feature type="transmembrane region" description="Helical" evidence="1">
    <location>
        <begin position="309"/>
        <end position="331"/>
    </location>
</feature>
<feature type="transmembrane region" description="Helical" evidence="1">
    <location>
        <begin position="472"/>
        <end position="498"/>
    </location>
</feature>
<protein>
    <submittedName>
        <fullName evidence="2">Exporter of polyketide antibiotics</fullName>
    </submittedName>
</protein>
<sequence length="544" mass="56795">MTATAASAVRTRRRRSGAATGTRLLLPVSLHHNGRLIAPWILIVSALSASSVLVYPWVFPDQEDREGLQQAVDANPAIGLIFGPPGDLLTADGFNAWRALALGGFLAAMGAVLTVTRATRGQEDSGQAELLASGVLGRSARLMTGVAMSLLGSLVLGVVAALLTILCGGGTEPSLLLAATFTVTGWMFAALAAVTAQIGADARTSNAIAVATLGSLFILRGFAYSVEAPSWTIWINPLGWMQETAPSGDNLWWPLALGIALTAVLLAVAFALENRRDFGQGLVEPRPGPARGKVRRPWGLAWRLSRGSALTWAIAFVLLGAVFGYFATSIVDLIDPTSPMAVALAGGAASAEALVAAFVVMILSMIGIFAAIPSVQVMLRVRSEEVEDRVEPVMATAVARPRYYAANVALAFALPVLYMAVAGTVVAALASSSDLGVDFGEVLAQALVMVPATWTIVAVSVFVVGARPHVAVAAWAGVAASLVLTLLGPSFGLADWVLGISPLWHVPDVLLPDPDWTGLMLVSLFTLAFTVIGFVGFRRRDLAV</sequence>
<name>A0A919Q2W0_9MICO</name>
<keyword evidence="3" id="KW-1185">Reference proteome</keyword>
<keyword evidence="1" id="KW-0812">Transmembrane</keyword>